<keyword evidence="3" id="KW-1185">Reference proteome</keyword>
<feature type="region of interest" description="Disordered" evidence="1">
    <location>
        <begin position="240"/>
        <end position="271"/>
    </location>
</feature>
<dbReference type="InterPro" id="IPR012337">
    <property type="entry name" value="RNaseH-like_sf"/>
</dbReference>
<dbReference type="OrthoDB" id="5020773at2759"/>
<sequence length="501" mass="57131">MASEASSLLSTPSSAPDFIDIERFFTREKAKPRALYVCLYCIARPWKDGYKGNAWRYIRNNHLYLMGLSSWQNQSYAFNRQAYIDAIIGLVTRRRVAFSIVEWDELKDRALACNPAIEDSLITSRPVCGQWVDKDYELRKALLGLLECRKDHSGEFQACLIADVLRRFEIRRVALSEKLFHERGIIFDPVRCRIRCFGHIINLSLQAFLLARSKEALRAALNAAGDAAGAQSIETFSTALNENMPSGPDTTVDHTPEGNQGRQQRPRARERTTQQVEFSGWEGVNALRKLHHLAVWLRSSPIHSDNWREAYKVISVALDKKAQVVQFMVDYDKDIGCANLLTGADWDILLKTHTFLQPFTEATLITEGDKASLCSTLQLMDGLLSHFEKAKIYYSTLEFHDTRMLHSIEMGWFVLDKYYTMSDEAPVYNWKIVWINLAIASVRQIWEEEYNININIDGDFETSAEDIPAALGNPPSQLQLLLKEIEIETAVSTDDDNLDAF</sequence>
<comment type="caution">
    <text evidence="2">The sequence shown here is derived from an EMBL/GenBank/DDBJ whole genome shotgun (WGS) entry which is preliminary data.</text>
</comment>
<reference evidence="2" key="1">
    <citation type="journal article" date="2021" name="Nat. Commun.">
        <title>Genetic determinants of endophytism in the Arabidopsis root mycobiome.</title>
        <authorList>
            <person name="Mesny F."/>
            <person name="Miyauchi S."/>
            <person name="Thiergart T."/>
            <person name="Pickel B."/>
            <person name="Atanasova L."/>
            <person name="Karlsson M."/>
            <person name="Huettel B."/>
            <person name="Barry K.W."/>
            <person name="Haridas S."/>
            <person name="Chen C."/>
            <person name="Bauer D."/>
            <person name="Andreopoulos W."/>
            <person name="Pangilinan J."/>
            <person name="LaButti K."/>
            <person name="Riley R."/>
            <person name="Lipzen A."/>
            <person name="Clum A."/>
            <person name="Drula E."/>
            <person name="Henrissat B."/>
            <person name="Kohler A."/>
            <person name="Grigoriev I.V."/>
            <person name="Martin F.M."/>
            <person name="Hacquard S."/>
        </authorList>
    </citation>
    <scope>NUCLEOTIDE SEQUENCE</scope>
    <source>
        <strain evidence="2">MPI-CAGE-AT-0021</strain>
    </source>
</reference>
<evidence type="ECO:0000256" key="1">
    <source>
        <dbReference type="SAM" id="MobiDB-lite"/>
    </source>
</evidence>
<feature type="non-terminal residue" evidence="2">
    <location>
        <position position="1"/>
    </location>
</feature>
<evidence type="ECO:0000313" key="3">
    <source>
        <dbReference type="Proteomes" id="UP000717696"/>
    </source>
</evidence>
<protein>
    <submittedName>
        <fullName evidence="2">Uncharacterized protein</fullName>
    </submittedName>
</protein>
<dbReference type="EMBL" id="JAGMUU010000024">
    <property type="protein sequence ID" value="KAH7124883.1"/>
    <property type="molecule type" value="Genomic_DNA"/>
</dbReference>
<organism evidence="2 3">
    <name type="scientific">Dactylonectria estremocensis</name>
    <dbReference type="NCBI Taxonomy" id="1079267"/>
    <lineage>
        <taxon>Eukaryota</taxon>
        <taxon>Fungi</taxon>
        <taxon>Dikarya</taxon>
        <taxon>Ascomycota</taxon>
        <taxon>Pezizomycotina</taxon>
        <taxon>Sordariomycetes</taxon>
        <taxon>Hypocreomycetidae</taxon>
        <taxon>Hypocreales</taxon>
        <taxon>Nectriaceae</taxon>
        <taxon>Dactylonectria</taxon>
    </lineage>
</organism>
<proteinExistence type="predicted"/>
<dbReference type="AlphaFoldDB" id="A0A9P9DTA6"/>
<dbReference type="SUPFAM" id="SSF53098">
    <property type="entry name" value="Ribonuclease H-like"/>
    <property type="match status" value="1"/>
</dbReference>
<gene>
    <name evidence="2" type="ORF">B0J13DRAFT_565776</name>
</gene>
<accession>A0A9P9DTA6</accession>
<name>A0A9P9DTA6_9HYPO</name>
<evidence type="ECO:0000313" key="2">
    <source>
        <dbReference type="EMBL" id="KAH7124883.1"/>
    </source>
</evidence>
<dbReference type="Proteomes" id="UP000717696">
    <property type="component" value="Unassembled WGS sequence"/>
</dbReference>